<accession>A0AAW2TE99</accession>
<dbReference type="EMBL" id="JACGWN010000015">
    <property type="protein sequence ID" value="KAL0402483.1"/>
    <property type="molecule type" value="Genomic_DNA"/>
</dbReference>
<comment type="caution">
    <text evidence="2">The sequence shown here is derived from an EMBL/GenBank/DDBJ whole genome shotgun (WGS) entry which is preliminary data.</text>
</comment>
<proteinExistence type="predicted"/>
<organism evidence="2">
    <name type="scientific">Sesamum latifolium</name>
    <dbReference type="NCBI Taxonomy" id="2727402"/>
    <lineage>
        <taxon>Eukaryota</taxon>
        <taxon>Viridiplantae</taxon>
        <taxon>Streptophyta</taxon>
        <taxon>Embryophyta</taxon>
        <taxon>Tracheophyta</taxon>
        <taxon>Spermatophyta</taxon>
        <taxon>Magnoliopsida</taxon>
        <taxon>eudicotyledons</taxon>
        <taxon>Gunneridae</taxon>
        <taxon>Pentapetalae</taxon>
        <taxon>asterids</taxon>
        <taxon>lamiids</taxon>
        <taxon>Lamiales</taxon>
        <taxon>Pedaliaceae</taxon>
        <taxon>Sesamum</taxon>
    </lineage>
</organism>
<evidence type="ECO:0000313" key="2">
    <source>
        <dbReference type="EMBL" id="KAL0402483.1"/>
    </source>
</evidence>
<feature type="region of interest" description="Disordered" evidence="1">
    <location>
        <begin position="1"/>
        <end position="50"/>
    </location>
</feature>
<gene>
    <name evidence="2" type="ORF">Slati_4278200</name>
</gene>
<name>A0AAW2TE99_9LAMI</name>
<protein>
    <submittedName>
        <fullName evidence="2">Uncharacterized protein</fullName>
    </submittedName>
</protein>
<evidence type="ECO:0000256" key="1">
    <source>
        <dbReference type="SAM" id="MobiDB-lite"/>
    </source>
</evidence>
<sequence length="91" mass="10006">MKVSSLEHFPKEGPKHASGSRAEVNDPPRKGVIRMITGGPIGGDSHHARKSQIKEVHNIFVKEVLDVEAMEDAPPHSVRTGRAIRTKTFSE</sequence>
<reference evidence="2" key="2">
    <citation type="journal article" date="2024" name="Plant">
        <title>Genomic evolution and insights into agronomic trait innovations of Sesamum species.</title>
        <authorList>
            <person name="Miao H."/>
            <person name="Wang L."/>
            <person name="Qu L."/>
            <person name="Liu H."/>
            <person name="Sun Y."/>
            <person name="Le M."/>
            <person name="Wang Q."/>
            <person name="Wei S."/>
            <person name="Zheng Y."/>
            <person name="Lin W."/>
            <person name="Duan Y."/>
            <person name="Cao H."/>
            <person name="Xiong S."/>
            <person name="Wang X."/>
            <person name="Wei L."/>
            <person name="Li C."/>
            <person name="Ma Q."/>
            <person name="Ju M."/>
            <person name="Zhao R."/>
            <person name="Li G."/>
            <person name="Mu C."/>
            <person name="Tian Q."/>
            <person name="Mei H."/>
            <person name="Zhang T."/>
            <person name="Gao T."/>
            <person name="Zhang H."/>
        </authorList>
    </citation>
    <scope>NUCLEOTIDE SEQUENCE</scope>
    <source>
        <strain evidence="2">KEN1</strain>
    </source>
</reference>
<feature type="region of interest" description="Disordered" evidence="1">
    <location>
        <begin position="72"/>
        <end position="91"/>
    </location>
</feature>
<reference evidence="2" key="1">
    <citation type="submission" date="2020-06" db="EMBL/GenBank/DDBJ databases">
        <authorList>
            <person name="Li T."/>
            <person name="Hu X."/>
            <person name="Zhang T."/>
            <person name="Song X."/>
            <person name="Zhang H."/>
            <person name="Dai N."/>
            <person name="Sheng W."/>
            <person name="Hou X."/>
            <person name="Wei L."/>
        </authorList>
    </citation>
    <scope>NUCLEOTIDE SEQUENCE</scope>
    <source>
        <strain evidence="2">KEN1</strain>
        <tissue evidence="2">Leaf</tissue>
    </source>
</reference>
<dbReference type="AlphaFoldDB" id="A0AAW2TE99"/>